<comment type="subcellular location">
    <subcellularLocation>
        <location evidence="1 10">Cytoplasm</location>
    </subcellularLocation>
</comment>
<dbReference type="Pfam" id="PF02767">
    <property type="entry name" value="DNA_pol3_beta_2"/>
    <property type="match status" value="1"/>
</dbReference>
<dbReference type="InterPro" id="IPR046938">
    <property type="entry name" value="DNA_clamp_sf"/>
</dbReference>
<dbReference type="NCBIfam" id="TIGR00663">
    <property type="entry name" value="dnan"/>
    <property type="match status" value="1"/>
</dbReference>
<evidence type="ECO:0000313" key="14">
    <source>
        <dbReference type="EMBL" id="HIX53182.1"/>
    </source>
</evidence>
<proteinExistence type="inferred from homology"/>
<evidence type="ECO:0000256" key="2">
    <source>
        <dbReference type="ARBA" id="ARBA00010752"/>
    </source>
</evidence>
<dbReference type="GO" id="GO:0008408">
    <property type="term" value="F:3'-5' exonuclease activity"/>
    <property type="evidence" value="ECO:0007669"/>
    <property type="project" value="InterPro"/>
</dbReference>
<dbReference type="InterPro" id="IPR001001">
    <property type="entry name" value="DNA_polIII_beta"/>
</dbReference>
<dbReference type="PANTHER" id="PTHR30478">
    <property type="entry name" value="DNA POLYMERASE III SUBUNIT BETA"/>
    <property type="match status" value="1"/>
</dbReference>
<dbReference type="InterPro" id="IPR022634">
    <property type="entry name" value="DNA_polIII_beta_N"/>
</dbReference>
<evidence type="ECO:0000259" key="11">
    <source>
        <dbReference type="Pfam" id="PF00712"/>
    </source>
</evidence>
<keyword evidence="8 10" id="KW-0239">DNA-directed DNA polymerase</keyword>
<sequence>MKLTFEKDAILNGLNIVSKAIPSKTTMSILECILVDASAGEIKFTANDTEMGIETKVTGMILEKGKIALEAKLFYEIVRKLSTEDAAITIESDERFNTTISCGSSVFNIPGRDGEEFSYLPYIERDHSISLSQFTLKEAIRQTIFSISVNDSNKMMSGELFEVNGNELRVVSLDGHRISIRKMILKESYDPIKVIVPGKTLSEISKILNGDNEKEVQIYFSRNHILFEFDDTIVVSRLIEGEYFKIDNMLSSDYETKVTVNKKEFLDNIDRAMILIRESDRKPIILNVTDMEIGLRVKSAFGSMNSQISARKTGRDIMIAFNPKFLVDALRAIDDEEVDLYMMNPKSPCFIRDEEGQYIYLILPVNFIAEN</sequence>
<keyword evidence="5 10" id="KW-0808">Transferase</keyword>
<organism evidence="14 15">
    <name type="scientific">Candidatus Lachnoclostridium stercoripullorum</name>
    <dbReference type="NCBI Taxonomy" id="2838635"/>
    <lineage>
        <taxon>Bacteria</taxon>
        <taxon>Bacillati</taxon>
        <taxon>Bacillota</taxon>
        <taxon>Clostridia</taxon>
        <taxon>Lachnospirales</taxon>
        <taxon>Lachnospiraceae</taxon>
    </lineage>
</organism>
<evidence type="ECO:0000256" key="4">
    <source>
        <dbReference type="ARBA" id="ARBA00022490"/>
    </source>
</evidence>
<name>A0A9D2AWV7_9FIRM</name>
<feature type="domain" description="DNA polymerase III beta sliding clamp N-terminal" evidence="11">
    <location>
        <begin position="1"/>
        <end position="120"/>
    </location>
</feature>
<dbReference type="SMART" id="SM00480">
    <property type="entry name" value="POL3Bc"/>
    <property type="match status" value="1"/>
</dbReference>
<dbReference type="Pfam" id="PF02768">
    <property type="entry name" value="DNA_pol3_beta_3"/>
    <property type="match status" value="1"/>
</dbReference>
<keyword evidence="9" id="KW-0238">DNA-binding</keyword>
<evidence type="ECO:0000256" key="3">
    <source>
        <dbReference type="ARBA" id="ARBA00021035"/>
    </source>
</evidence>
<evidence type="ECO:0000259" key="13">
    <source>
        <dbReference type="Pfam" id="PF02768"/>
    </source>
</evidence>
<keyword evidence="6 10" id="KW-0548">Nucleotidyltransferase</keyword>
<dbReference type="Gene3D" id="3.10.150.10">
    <property type="entry name" value="DNA Polymerase III, subunit A, domain 2"/>
    <property type="match status" value="2"/>
</dbReference>
<dbReference type="PANTHER" id="PTHR30478:SF0">
    <property type="entry name" value="BETA SLIDING CLAMP"/>
    <property type="match status" value="1"/>
</dbReference>
<evidence type="ECO:0000313" key="15">
    <source>
        <dbReference type="Proteomes" id="UP000886780"/>
    </source>
</evidence>
<dbReference type="CDD" id="cd00140">
    <property type="entry name" value="beta_clamp"/>
    <property type="match status" value="1"/>
</dbReference>
<dbReference type="InterPro" id="IPR022635">
    <property type="entry name" value="DNA_polIII_beta_C"/>
</dbReference>
<reference evidence="14" key="1">
    <citation type="journal article" date="2021" name="PeerJ">
        <title>Extensive microbial diversity within the chicken gut microbiome revealed by metagenomics and culture.</title>
        <authorList>
            <person name="Gilroy R."/>
            <person name="Ravi A."/>
            <person name="Getino M."/>
            <person name="Pursley I."/>
            <person name="Horton D.L."/>
            <person name="Alikhan N.F."/>
            <person name="Baker D."/>
            <person name="Gharbi K."/>
            <person name="Hall N."/>
            <person name="Watson M."/>
            <person name="Adriaenssens E.M."/>
            <person name="Foster-Nyarko E."/>
            <person name="Jarju S."/>
            <person name="Secka A."/>
            <person name="Antonio M."/>
            <person name="Oren A."/>
            <person name="Chaudhuri R.R."/>
            <person name="La Ragione R."/>
            <person name="Hildebrand F."/>
            <person name="Pallen M.J."/>
        </authorList>
    </citation>
    <scope>NUCLEOTIDE SEQUENCE</scope>
    <source>
        <strain evidence="14">ChiGjej4B4-12881</strain>
    </source>
</reference>
<evidence type="ECO:0000256" key="5">
    <source>
        <dbReference type="ARBA" id="ARBA00022679"/>
    </source>
</evidence>
<comment type="subunit">
    <text evidence="10">Forms a ring-shaped head-to-tail homodimer around DNA.</text>
</comment>
<dbReference type="GO" id="GO:0003887">
    <property type="term" value="F:DNA-directed DNA polymerase activity"/>
    <property type="evidence" value="ECO:0007669"/>
    <property type="project" value="UniProtKB-UniRule"/>
</dbReference>
<dbReference type="InterPro" id="IPR022637">
    <property type="entry name" value="DNA_polIII_beta_cen"/>
</dbReference>
<evidence type="ECO:0000256" key="7">
    <source>
        <dbReference type="ARBA" id="ARBA00022705"/>
    </source>
</evidence>
<evidence type="ECO:0000259" key="12">
    <source>
        <dbReference type="Pfam" id="PF02767"/>
    </source>
</evidence>
<evidence type="ECO:0000256" key="6">
    <source>
        <dbReference type="ARBA" id="ARBA00022695"/>
    </source>
</evidence>
<comment type="function">
    <text evidence="10">Confers DNA tethering and processivity to DNA polymerases and other proteins. Acts as a clamp, forming a ring around DNA (a reaction catalyzed by the clamp-loading complex) which diffuses in an ATP-independent manner freely and bidirectionally along dsDNA. Initially characterized for its ability to contact the catalytic subunit of DNA polymerase III (Pol III), a complex, multichain enzyme responsible for most of the replicative synthesis in bacteria; Pol III exhibits 3'-5' exonuclease proofreading activity. The beta chain is required for initiation of replication as well as for processivity of DNA replication.</text>
</comment>
<comment type="similarity">
    <text evidence="2 10">Belongs to the beta sliding clamp family.</text>
</comment>
<evidence type="ECO:0000256" key="8">
    <source>
        <dbReference type="ARBA" id="ARBA00022932"/>
    </source>
</evidence>
<dbReference type="GO" id="GO:0005737">
    <property type="term" value="C:cytoplasm"/>
    <property type="evidence" value="ECO:0007669"/>
    <property type="project" value="UniProtKB-SubCell"/>
</dbReference>
<dbReference type="GO" id="GO:0003677">
    <property type="term" value="F:DNA binding"/>
    <property type="evidence" value="ECO:0007669"/>
    <property type="project" value="UniProtKB-UniRule"/>
</dbReference>
<dbReference type="PIRSF" id="PIRSF000804">
    <property type="entry name" value="DNA_pol_III_b"/>
    <property type="match status" value="1"/>
</dbReference>
<comment type="caution">
    <text evidence="14">The sequence shown here is derived from an EMBL/GenBank/DDBJ whole genome shotgun (WGS) entry which is preliminary data.</text>
</comment>
<keyword evidence="4 10" id="KW-0963">Cytoplasm</keyword>
<gene>
    <name evidence="14" type="primary">dnaN</name>
    <name evidence="14" type="ORF">IAA28_10315</name>
</gene>
<feature type="domain" description="DNA polymerase III beta sliding clamp central" evidence="12">
    <location>
        <begin position="131"/>
        <end position="243"/>
    </location>
</feature>
<dbReference type="Pfam" id="PF00712">
    <property type="entry name" value="DNA_pol3_beta"/>
    <property type="match status" value="1"/>
</dbReference>
<accession>A0A9D2AWV7</accession>
<dbReference type="GO" id="GO:0009360">
    <property type="term" value="C:DNA polymerase III complex"/>
    <property type="evidence" value="ECO:0007669"/>
    <property type="project" value="InterPro"/>
</dbReference>
<evidence type="ECO:0000256" key="9">
    <source>
        <dbReference type="ARBA" id="ARBA00023125"/>
    </source>
</evidence>
<feature type="domain" description="DNA polymerase III beta sliding clamp C-terminal" evidence="13">
    <location>
        <begin position="252"/>
        <end position="364"/>
    </location>
</feature>
<protein>
    <recommendedName>
        <fullName evidence="3 10">Beta sliding clamp</fullName>
    </recommendedName>
</protein>
<reference evidence="14" key="2">
    <citation type="submission" date="2021-04" db="EMBL/GenBank/DDBJ databases">
        <authorList>
            <person name="Gilroy R."/>
        </authorList>
    </citation>
    <scope>NUCLEOTIDE SEQUENCE</scope>
    <source>
        <strain evidence="14">ChiGjej4B4-12881</strain>
    </source>
</reference>
<dbReference type="GO" id="GO:0006271">
    <property type="term" value="P:DNA strand elongation involved in DNA replication"/>
    <property type="evidence" value="ECO:0007669"/>
    <property type="project" value="TreeGrafter"/>
</dbReference>
<evidence type="ECO:0000256" key="10">
    <source>
        <dbReference type="PIRNR" id="PIRNR000804"/>
    </source>
</evidence>
<dbReference type="AlphaFoldDB" id="A0A9D2AWV7"/>
<evidence type="ECO:0000256" key="1">
    <source>
        <dbReference type="ARBA" id="ARBA00004496"/>
    </source>
</evidence>
<dbReference type="SUPFAM" id="SSF55979">
    <property type="entry name" value="DNA clamp"/>
    <property type="match status" value="3"/>
</dbReference>
<dbReference type="EMBL" id="DXEU01000186">
    <property type="protein sequence ID" value="HIX53182.1"/>
    <property type="molecule type" value="Genomic_DNA"/>
</dbReference>
<dbReference type="Proteomes" id="UP000886780">
    <property type="component" value="Unassembled WGS sequence"/>
</dbReference>
<keyword evidence="7 10" id="KW-0235">DNA replication</keyword>